<dbReference type="OrthoDB" id="409122at2759"/>
<dbReference type="EMBL" id="QPFP01000024">
    <property type="protein sequence ID" value="TEB30050.1"/>
    <property type="molecule type" value="Genomic_DNA"/>
</dbReference>
<comment type="cofactor">
    <cofactor evidence="15">
        <name>Ca(2+)</name>
        <dbReference type="ChEBI" id="CHEBI:29108"/>
    </cofactor>
    <text evidence="15">Binds 1 Ca(2+) ion per subunit.</text>
</comment>
<dbReference type="GO" id="GO:0046872">
    <property type="term" value="F:metal ion binding"/>
    <property type="evidence" value="ECO:0007669"/>
    <property type="project" value="UniProtKB-UniRule"/>
</dbReference>
<dbReference type="PANTHER" id="PTHR14218:SF15">
    <property type="entry name" value="TRIPEPTIDYL-PEPTIDASE 1"/>
    <property type="match status" value="1"/>
</dbReference>
<evidence type="ECO:0000313" key="19">
    <source>
        <dbReference type="Proteomes" id="UP000298030"/>
    </source>
</evidence>
<feature type="binding site" evidence="15">
    <location>
        <position position="598"/>
    </location>
    <ligand>
        <name>Ca(2+)</name>
        <dbReference type="ChEBI" id="CHEBI:29108"/>
    </ligand>
</feature>
<evidence type="ECO:0000313" key="18">
    <source>
        <dbReference type="EMBL" id="TEB30050.1"/>
    </source>
</evidence>
<keyword evidence="9 15" id="KW-0378">Hydrolase</keyword>
<protein>
    <recommendedName>
        <fullName evidence="4">tripeptidyl-peptidase II</fullName>
        <ecNumber evidence="4">3.4.14.10</ecNumber>
    </recommendedName>
</protein>
<feature type="signal peptide" evidence="16">
    <location>
        <begin position="1"/>
        <end position="22"/>
    </location>
</feature>
<keyword evidence="14" id="KW-0325">Glycoprotein</keyword>
<evidence type="ECO:0000256" key="12">
    <source>
        <dbReference type="ARBA" id="ARBA00023026"/>
    </source>
</evidence>
<keyword evidence="8 16" id="KW-0732">Signal</keyword>
<evidence type="ECO:0000256" key="1">
    <source>
        <dbReference type="ARBA" id="ARBA00001910"/>
    </source>
</evidence>
<feature type="binding site" evidence="15">
    <location>
        <position position="578"/>
    </location>
    <ligand>
        <name>Ca(2+)</name>
        <dbReference type="ChEBI" id="CHEBI:29108"/>
    </ligand>
</feature>
<reference evidence="18 19" key="1">
    <citation type="journal article" date="2019" name="Nat. Ecol. Evol.">
        <title>Megaphylogeny resolves global patterns of mushroom evolution.</title>
        <authorList>
            <person name="Varga T."/>
            <person name="Krizsan K."/>
            <person name="Foldi C."/>
            <person name="Dima B."/>
            <person name="Sanchez-Garcia M."/>
            <person name="Sanchez-Ramirez S."/>
            <person name="Szollosi G.J."/>
            <person name="Szarkandi J.G."/>
            <person name="Papp V."/>
            <person name="Albert L."/>
            <person name="Andreopoulos W."/>
            <person name="Angelini C."/>
            <person name="Antonin V."/>
            <person name="Barry K.W."/>
            <person name="Bougher N.L."/>
            <person name="Buchanan P."/>
            <person name="Buyck B."/>
            <person name="Bense V."/>
            <person name="Catcheside P."/>
            <person name="Chovatia M."/>
            <person name="Cooper J."/>
            <person name="Damon W."/>
            <person name="Desjardin D."/>
            <person name="Finy P."/>
            <person name="Geml J."/>
            <person name="Haridas S."/>
            <person name="Hughes K."/>
            <person name="Justo A."/>
            <person name="Karasinski D."/>
            <person name="Kautmanova I."/>
            <person name="Kiss B."/>
            <person name="Kocsube S."/>
            <person name="Kotiranta H."/>
            <person name="LaButti K.M."/>
            <person name="Lechner B.E."/>
            <person name="Liimatainen K."/>
            <person name="Lipzen A."/>
            <person name="Lukacs Z."/>
            <person name="Mihaltcheva S."/>
            <person name="Morgado L.N."/>
            <person name="Niskanen T."/>
            <person name="Noordeloos M.E."/>
            <person name="Ohm R.A."/>
            <person name="Ortiz-Santana B."/>
            <person name="Ovrebo C."/>
            <person name="Racz N."/>
            <person name="Riley R."/>
            <person name="Savchenko A."/>
            <person name="Shiryaev A."/>
            <person name="Soop K."/>
            <person name="Spirin V."/>
            <person name="Szebenyi C."/>
            <person name="Tomsovsky M."/>
            <person name="Tulloss R.E."/>
            <person name="Uehling J."/>
            <person name="Grigoriev I.V."/>
            <person name="Vagvolgyi C."/>
            <person name="Papp T."/>
            <person name="Martin F.M."/>
            <person name="Miettinen O."/>
            <person name="Hibbett D.S."/>
            <person name="Nagy L.G."/>
        </authorList>
    </citation>
    <scope>NUCLEOTIDE SEQUENCE [LARGE SCALE GENOMIC DNA]</scope>
    <source>
        <strain evidence="18 19">FP101781</strain>
    </source>
</reference>
<evidence type="ECO:0000256" key="10">
    <source>
        <dbReference type="ARBA" id="ARBA00022825"/>
    </source>
</evidence>
<feature type="active site" description="Charge relay system" evidence="15">
    <location>
        <position position="311"/>
    </location>
</feature>
<feature type="binding site" evidence="15">
    <location>
        <position position="577"/>
    </location>
    <ligand>
        <name>Ca(2+)</name>
        <dbReference type="ChEBI" id="CHEBI:29108"/>
    </ligand>
</feature>
<dbReference type="GO" id="GO:0006508">
    <property type="term" value="P:proteolysis"/>
    <property type="evidence" value="ECO:0007669"/>
    <property type="project" value="UniProtKB-KW"/>
</dbReference>
<evidence type="ECO:0000256" key="7">
    <source>
        <dbReference type="ARBA" id="ARBA00022723"/>
    </source>
</evidence>
<dbReference type="GO" id="GO:0008240">
    <property type="term" value="F:tripeptidyl-peptidase activity"/>
    <property type="evidence" value="ECO:0007669"/>
    <property type="project" value="UniProtKB-EC"/>
</dbReference>
<evidence type="ECO:0000256" key="8">
    <source>
        <dbReference type="ARBA" id="ARBA00022729"/>
    </source>
</evidence>
<feature type="active site" description="Charge relay system" evidence="15">
    <location>
        <position position="534"/>
    </location>
</feature>
<evidence type="ECO:0000256" key="16">
    <source>
        <dbReference type="SAM" id="SignalP"/>
    </source>
</evidence>
<evidence type="ECO:0000259" key="17">
    <source>
        <dbReference type="PROSITE" id="PS51695"/>
    </source>
</evidence>
<evidence type="ECO:0000256" key="9">
    <source>
        <dbReference type="ARBA" id="ARBA00022801"/>
    </source>
</evidence>
<dbReference type="AlphaFoldDB" id="A0A4Y7T7G9"/>
<feature type="domain" description="Peptidase S53" evidence="17">
    <location>
        <begin position="235"/>
        <end position="616"/>
    </location>
</feature>
<comment type="subcellular location">
    <subcellularLocation>
        <location evidence="3">Secreted</location>
        <location evidence="3">Extracellular space</location>
    </subcellularLocation>
</comment>
<comment type="catalytic activity">
    <reaction evidence="1">
        <text>Release of an N-terminal tripeptide from a polypeptide.</text>
        <dbReference type="EC" id="3.4.14.10"/>
    </reaction>
</comment>
<evidence type="ECO:0000256" key="14">
    <source>
        <dbReference type="ARBA" id="ARBA00023180"/>
    </source>
</evidence>
<dbReference type="Gene3D" id="3.40.50.200">
    <property type="entry name" value="Peptidase S8/S53 domain"/>
    <property type="match status" value="1"/>
</dbReference>
<keyword evidence="12" id="KW-0843">Virulence</keyword>
<gene>
    <name evidence="18" type="ORF">FA13DRAFT_1710525</name>
</gene>
<dbReference type="InterPro" id="IPR023828">
    <property type="entry name" value="Peptidase_S8_Ser-AS"/>
</dbReference>
<dbReference type="FunFam" id="3.40.50.200:FF:000015">
    <property type="entry name" value="Tripeptidyl peptidase A"/>
    <property type="match status" value="1"/>
</dbReference>
<dbReference type="SMART" id="SM00944">
    <property type="entry name" value="Pro-kuma_activ"/>
    <property type="match status" value="1"/>
</dbReference>
<dbReference type="EC" id="3.4.14.10" evidence="4"/>
<proteinExistence type="predicted"/>
<keyword evidence="5" id="KW-0964">Secreted</keyword>
<dbReference type="PROSITE" id="PS00138">
    <property type="entry name" value="SUBTILASE_SER"/>
    <property type="match status" value="1"/>
</dbReference>
<feature type="binding site" evidence="15">
    <location>
        <position position="596"/>
    </location>
    <ligand>
        <name>Ca(2+)</name>
        <dbReference type="ChEBI" id="CHEBI:29108"/>
    </ligand>
</feature>
<evidence type="ECO:0000256" key="11">
    <source>
        <dbReference type="ARBA" id="ARBA00022837"/>
    </source>
</evidence>
<dbReference type="InterPro" id="IPR030400">
    <property type="entry name" value="Sedolisin_dom"/>
</dbReference>
<comment type="function">
    <text evidence="2">Secreted tripeptidyl-peptidase which degrades proteins at acidic pHs and is involved in virulence.</text>
</comment>
<dbReference type="PANTHER" id="PTHR14218">
    <property type="entry name" value="PROTEASE S8 TRIPEPTIDYL PEPTIDASE I CLN2"/>
    <property type="match status" value="1"/>
</dbReference>
<evidence type="ECO:0000256" key="4">
    <source>
        <dbReference type="ARBA" id="ARBA00012462"/>
    </source>
</evidence>
<dbReference type="SUPFAM" id="SSF52743">
    <property type="entry name" value="Subtilisin-like"/>
    <property type="match status" value="1"/>
</dbReference>
<dbReference type="Proteomes" id="UP000298030">
    <property type="component" value="Unassembled WGS sequence"/>
</dbReference>
<feature type="active site" description="Charge relay system" evidence="15">
    <location>
        <position position="315"/>
    </location>
</feature>
<keyword evidence="10 15" id="KW-0720">Serine protease</keyword>
<dbReference type="CDD" id="cd11377">
    <property type="entry name" value="Pro-peptidase_S53"/>
    <property type="match status" value="1"/>
</dbReference>
<dbReference type="CDD" id="cd04056">
    <property type="entry name" value="Peptidases_S53"/>
    <property type="match status" value="1"/>
</dbReference>
<accession>A0A4Y7T7G9</accession>
<keyword evidence="6 15" id="KW-0645">Protease</keyword>
<comment type="caution">
    <text evidence="18">The sequence shown here is derived from an EMBL/GenBank/DDBJ whole genome shotgun (WGS) entry which is preliminary data.</text>
</comment>
<dbReference type="PROSITE" id="PS51695">
    <property type="entry name" value="SEDOLISIN"/>
    <property type="match status" value="1"/>
</dbReference>
<keyword evidence="19" id="KW-1185">Reference proteome</keyword>
<keyword evidence="7 15" id="KW-0479">Metal-binding</keyword>
<evidence type="ECO:0000256" key="6">
    <source>
        <dbReference type="ARBA" id="ARBA00022670"/>
    </source>
</evidence>
<keyword evidence="13" id="KW-0865">Zymogen</keyword>
<feature type="chain" id="PRO_5021272846" description="tripeptidyl-peptidase II" evidence="16">
    <location>
        <begin position="23"/>
        <end position="616"/>
    </location>
</feature>
<keyword evidence="11 15" id="KW-0106">Calcium</keyword>
<name>A0A4Y7T7G9_COPMI</name>
<dbReference type="InterPro" id="IPR050819">
    <property type="entry name" value="Tripeptidyl-peptidase_I"/>
</dbReference>
<evidence type="ECO:0000256" key="3">
    <source>
        <dbReference type="ARBA" id="ARBA00004239"/>
    </source>
</evidence>
<dbReference type="Pfam" id="PF09286">
    <property type="entry name" value="Pro-kuma_activ"/>
    <property type="match status" value="1"/>
</dbReference>
<evidence type="ECO:0000256" key="2">
    <source>
        <dbReference type="ARBA" id="ARBA00002451"/>
    </source>
</evidence>
<dbReference type="GO" id="GO:0005576">
    <property type="term" value="C:extracellular region"/>
    <property type="evidence" value="ECO:0007669"/>
    <property type="project" value="UniProtKB-SubCell"/>
</dbReference>
<evidence type="ECO:0000256" key="13">
    <source>
        <dbReference type="ARBA" id="ARBA00023145"/>
    </source>
</evidence>
<evidence type="ECO:0000256" key="15">
    <source>
        <dbReference type="PROSITE-ProRule" id="PRU01032"/>
    </source>
</evidence>
<evidence type="ECO:0000256" key="5">
    <source>
        <dbReference type="ARBA" id="ARBA00022525"/>
    </source>
</evidence>
<dbReference type="GO" id="GO:0004252">
    <property type="term" value="F:serine-type endopeptidase activity"/>
    <property type="evidence" value="ECO:0007669"/>
    <property type="project" value="UniProtKB-UniRule"/>
</dbReference>
<dbReference type="InterPro" id="IPR015366">
    <property type="entry name" value="S53_propep"/>
</dbReference>
<dbReference type="SUPFAM" id="SSF54897">
    <property type="entry name" value="Protease propeptides/inhibitors"/>
    <property type="match status" value="1"/>
</dbReference>
<dbReference type="InterPro" id="IPR036852">
    <property type="entry name" value="Peptidase_S8/S53_dom_sf"/>
</dbReference>
<dbReference type="STRING" id="71717.A0A4Y7T7G9"/>
<organism evidence="18 19">
    <name type="scientific">Coprinellus micaceus</name>
    <name type="common">Glistening ink-cap mushroom</name>
    <name type="synonym">Coprinus micaceus</name>
    <dbReference type="NCBI Taxonomy" id="71717"/>
    <lineage>
        <taxon>Eukaryota</taxon>
        <taxon>Fungi</taxon>
        <taxon>Dikarya</taxon>
        <taxon>Basidiomycota</taxon>
        <taxon>Agaricomycotina</taxon>
        <taxon>Agaricomycetes</taxon>
        <taxon>Agaricomycetidae</taxon>
        <taxon>Agaricales</taxon>
        <taxon>Agaricineae</taxon>
        <taxon>Psathyrellaceae</taxon>
        <taxon>Coprinellus</taxon>
    </lineage>
</organism>
<sequence>MRLSVGLLVVALSSSFNAFALADPGRGRFHVKEAVHVPRGWVEHAKPAPDHTIVLRIGLPQPNFPVLEKHLYEVSDPEHGRYGDHLSKEEVEDLVRPHPDSLEAVNKWLVSHGFEETDIARSPAQDWITLRLPVVAVEKLLDTKYSVYKHIDSGDTLVRTTSYSLPAELHDHIDVIQPTTMFGRLKSARSTLLFNDNDEDDTVALSKAKTTADNIAATLTNQVSGAVVDASCNRTITIKCLQQLYNVNYTPQNVSTTPQIGITGYLEQFANVQDLTSFYTEQKPEAVGTSFTYVSVNGGENPQNLSQSGAEAALDVQFAFGLAYPIPGVFWSTAGRPPFKPDTSTPTNTNEPYADWLDYVLSQKDADIPKSISTSYGDDEQTVPRSYAIRTCNQFAQLGVRGVSVIFSSGDWGVGDGNPDPATQECITNDGTNRTRFIPVYPASCPFVTAIGGTENIAPEVAVSRFPSGGGFSDYFPQPLYQLVDVQKYVAALPKGTYKNLYNPLGRAFPDVSTQGDRYRIWLRGIARSIGGTSASSPAFAGLIALLNDARAAKGKKSLGFLNPLIYSAKTRGVWNDVTVGKNPGCGTQGFNATKGWDPVTGLGTPNFGKLFDIVV</sequence>